<reference evidence="1 2" key="1">
    <citation type="submission" date="2021-06" db="EMBL/GenBank/DDBJ databases">
        <title>Caerostris extrusa draft genome.</title>
        <authorList>
            <person name="Kono N."/>
            <person name="Arakawa K."/>
        </authorList>
    </citation>
    <scope>NUCLEOTIDE SEQUENCE [LARGE SCALE GENOMIC DNA]</scope>
</reference>
<dbReference type="AlphaFoldDB" id="A0AAV4NCR3"/>
<sequence>MITMEYKSNIGLRCFVDLADKSIPEAQASANPNKIPISFWNPIFTLRDKILQINAKLVEFFVSDLSFWPCQRLPWRKYRKYQFPAGMLSEPIVNRSPPIQFCSAFCEDRKRHNRGREISIPDIPKQFSGIKTQPISHLDVEGTNAFISSSVWGRAIMVPAHQQRWPLSLSTSMAKALFPE</sequence>
<accession>A0AAV4NCR3</accession>
<proteinExistence type="predicted"/>
<comment type="caution">
    <text evidence="1">The sequence shown here is derived from an EMBL/GenBank/DDBJ whole genome shotgun (WGS) entry which is preliminary data.</text>
</comment>
<dbReference type="EMBL" id="BPLR01003248">
    <property type="protein sequence ID" value="GIX82532.1"/>
    <property type="molecule type" value="Genomic_DNA"/>
</dbReference>
<protein>
    <submittedName>
        <fullName evidence="1">Uncharacterized protein</fullName>
    </submittedName>
</protein>
<keyword evidence="2" id="KW-1185">Reference proteome</keyword>
<dbReference type="Proteomes" id="UP001054945">
    <property type="component" value="Unassembled WGS sequence"/>
</dbReference>
<gene>
    <name evidence="1" type="ORF">CEXT_159731</name>
</gene>
<name>A0AAV4NCR3_CAEEX</name>
<evidence type="ECO:0000313" key="1">
    <source>
        <dbReference type="EMBL" id="GIX82532.1"/>
    </source>
</evidence>
<organism evidence="1 2">
    <name type="scientific">Caerostris extrusa</name>
    <name type="common">Bark spider</name>
    <name type="synonym">Caerostris bankana</name>
    <dbReference type="NCBI Taxonomy" id="172846"/>
    <lineage>
        <taxon>Eukaryota</taxon>
        <taxon>Metazoa</taxon>
        <taxon>Ecdysozoa</taxon>
        <taxon>Arthropoda</taxon>
        <taxon>Chelicerata</taxon>
        <taxon>Arachnida</taxon>
        <taxon>Araneae</taxon>
        <taxon>Araneomorphae</taxon>
        <taxon>Entelegynae</taxon>
        <taxon>Araneoidea</taxon>
        <taxon>Araneidae</taxon>
        <taxon>Caerostris</taxon>
    </lineage>
</organism>
<evidence type="ECO:0000313" key="2">
    <source>
        <dbReference type="Proteomes" id="UP001054945"/>
    </source>
</evidence>